<dbReference type="InterPro" id="IPR001762">
    <property type="entry name" value="Disintegrin_dom"/>
</dbReference>
<feature type="binding site" evidence="8">
    <location>
        <position position="681"/>
    </location>
    <ligand>
        <name>Zn(2+)</name>
        <dbReference type="ChEBI" id="CHEBI:29105"/>
        <note>catalytic</note>
    </ligand>
</feature>
<dbReference type="Gene3D" id="3.30.420.10">
    <property type="entry name" value="Ribonuclease H-like superfamily/Ribonuclease H"/>
    <property type="match status" value="1"/>
</dbReference>
<evidence type="ECO:0000256" key="5">
    <source>
        <dbReference type="ARBA" id="ARBA00023157"/>
    </source>
</evidence>
<dbReference type="Pfam" id="PF13358">
    <property type="entry name" value="DDE_3"/>
    <property type="match status" value="1"/>
</dbReference>
<feature type="domain" description="Disintegrin" evidence="12">
    <location>
        <begin position="749"/>
        <end position="836"/>
    </location>
</feature>
<dbReference type="Pfam" id="PF08516">
    <property type="entry name" value="ADAM_CR"/>
    <property type="match status" value="1"/>
</dbReference>
<dbReference type="InterPro" id="IPR006586">
    <property type="entry name" value="ADAM_Cys-rich"/>
</dbReference>
<dbReference type="Pfam" id="PF01562">
    <property type="entry name" value="Pep_M12B_propep"/>
    <property type="match status" value="1"/>
</dbReference>
<keyword evidence="8" id="KW-0479">Metal-binding</keyword>
<keyword evidence="7" id="KW-0245">EGF-like domain</keyword>
<dbReference type="InterPro" id="IPR036397">
    <property type="entry name" value="RNaseH_sf"/>
</dbReference>
<evidence type="ECO:0000256" key="7">
    <source>
        <dbReference type="PROSITE-ProRule" id="PRU00076"/>
    </source>
</evidence>
<evidence type="ECO:0000256" key="6">
    <source>
        <dbReference type="PROSITE-ProRule" id="PRU00068"/>
    </source>
</evidence>
<evidence type="ECO:0000256" key="8">
    <source>
        <dbReference type="PROSITE-ProRule" id="PRU00276"/>
    </source>
</evidence>
<feature type="signal peptide" evidence="10">
    <location>
        <begin position="1"/>
        <end position="26"/>
    </location>
</feature>
<feature type="disulfide bond" evidence="7">
    <location>
        <begin position="999"/>
        <end position="1008"/>
    </location>
</feature>
<dbReference type="InterPro" id="IPR036388">
    <property type="entry name" value="WH-like_DNA-bd_sf"/>
</dbReference>
<keyword evidence="2 9" id="KW-0812">Transmembrane</keyword>
<dbReference type="Proteomes" id="UP001274896">
    <property type="component" value="Unassembled WGS sequence"/>
</dbReference>
<evidence type="ECO:0000256" key="2">
    <source>
        <dbReference type="ARBA" id="ARBA00022692"/>
    </source>
</evidence>
<dbReference type="FunFam" id="3.40.390.10:FF:000002">
    <property type="entry name" value="Disintegrin and metalloproteinase domain-containing protein 22"/>
    <property type="match status" value="1"/>
</dbReference>
<feature type="disulfide bond" evidence="8">
    <location>
        <begin position="656"/>
        <end position="736"/>
    </location>
</feature>
<evidence type="ECO:0008006" key="16">
    <source>
        <dbReference type="Google" id="ProtNLM"/>
    </source>
</evidence>
<feature type="disulfide bond" evidence="8">
    <location>
        <begin position="700"/>
        <end position="705"/>
    </location>
</feature>
<comment type="subcellular location">
    <subcellularLocation>
        <location evidence="1">Membrane</location>
        <topology evidence="1">Single-pass membrane protein</topology>
    </subcellularLocation>
</comment>
<dbReference type="InterPro" id="IPR024079">
    <property type="entry name" value="MetalloPept_cat_dom_sf"/>
</dbReference>
<dbReference type="AlphaFoldDB" id="A0AAE0R2T6"/>
<reference evidence="14" key="1">
    <citation type="submission" date="2023-06" db="EMBL/GenBank/DDBJ databases">
        <title>Male Hemibagrus guttatus genome.</title>
        <authorList>
            <person name="Bian C."/>
        </authorList>
    </citation>
    <scope>NUCLEOTIDE SEQUENCE</scope>
    <source>
        <strain evidence="14">Male_cb2023</strain>
        <tissue evidence="14">Muscle</tissue>
    </source>
</reference>
<protein>
    <recommendedName>
        <fullName evidence="16">Disintegrin and metalloproteinase domain-containing protein 9</fullName>
    </recommendedName>
</protein>
<evidence type="ECO:0000256" key="4">
    <source>
        <dbReference type="ARBA" id="ARBA00023136"/>
    </source>
</evidence>
<dbReference type="PANTHER" id="PTHR11905:SF136">
    <property type="entry name" value="DISINTEGRIN AND METALLOPROTEINASE DOMAIN-CONTAINING PROTEIN 9"/>
    <property type="match status" value="1"/>
</dbReference>
<dbReference type="FunFam" id="4.10.70.10:FF:000001">
    <property type="entry name" value="Disintegrin and metalloproteinase domain-containing protein 22"/>
    <property type="match status" value="1"/>
</dbReference>
<keyword evidence="10" id="KW-0732">Signal</keyword>
<dbReference type="GO" id="GO:0006313">
    <property type="term" value="P:DNA transposition"/>
    <property type="evidence" value="ECO:0007669"/>
    <property type="project" value="InterPro"/>
</dbReference>
<keyword evidence="5 7" id="KW-1015">Disulfide bond</keyword>
<dbReference type="GO" id="GO:0006508">
    <property type="term" value="P:proteolysis"/>
    <property type="evidence" value="ECO:0007669"/>
    <property type="project" value="InterPro"/>
</dbReference>
<dbReference type="InterPro" id="IPR009057">
    <property type="entry name" value="Homeodomain-like_sf"/>
</dbReference>
<dbReference type="SUPFAM" id="SSF57552">
    <property type="entry name" value="Blood coagulation inhibitor (disintegrin)"/>
    <property type="match status" value="1"/>
</dbReference>
<evidence type="ECO:0000259" key="11">
    <source>
        <dbReference type="PROSITE" id="PS50026"/>
    </source>
</evidence>
<evidence type="ECO:0000256" key="1">
    <source>
        <dbReference type="ARBA" id="ARBA00004167"/>
    </source>
</evidence>
<dbReference type="Pfam" id="PF00200">
    <property type="entry name" value="Disintegrin"/>
    <property type="match status" value="1"/>
</dbReference>
<feature type="chain" id="PRO_5041959769" description="Disintegrin and metalloproteinase domain-containing protein 9" evidence="10">
    <location>
        <begin position="27"/>
        <end position="1169"/>
    </location>
</feature>
<dbReference type="GO" id="GO:0046872">
    <property type="term" value="F:metal ion binding"/>
    <property type="evidence" value="ECO:0007669"/>
    <property type="project" value="UniProtKB-KW"/>
</dbReference>
<dbReference type="PANTHER" id="PTHR11905">
    <property type="entry name" value="ADAM A DISINTEGRIN AND METALLOPROTEASE DOMAIN"/>
    <property type="match status" value="1"/>
</dbReference>
<evidence type="ECO:0000256" key="3">
    <source>
        <dbReference type="ARBA" id="ARBA00022989"/>
    </source>
</evidence>
<dbReference type="Gene3D" id="3.40.390.10">
    <property type="entry name" value="Collagenase (Catalytic Domain)"/>
    <property type="match status" value="1"/>
</dbReference>
<dbReference type="Pfam" id="PF01421">
    <property type="entry name" value="Reprolysin"/>
    <property type="match status" value="1"/>
</dbReference>
<feature type="disulfide bond" evidence="6">
    <location>
        <begin position="808"/>
        <end position="828"/>
    </location>
</feature>
<dbReference type="InterPro" id="IPR036436">
    <property type="entry name" value="Disintegrin_dom_sf"/>
</dbReference>
<sequence>MPEPFRGGLAGVFWIIVLLQNPSSLQLEVTNLPIYQSGKGYKAISKALGLPQTTVRAITYKWRKHGTVENLPRSGRPTKITPRAQRQLIQEVTKDPTTTSKELQASLASVKVSVHDSTIRKRLGRNGLHGRVPRQKPLLSKKNIKARLSFARKHLDDPQDFWRILCGLTRQKLNFFGRSVSHYVWRKSNTAFQKKNIIPTVKYGGGSVMVWGCFAASGPGRLAVINGTMNSADYQKILKENVRPSVCDLKLKQTWVLQQDNDPKHTSKSTSEWLEKNKMKTLEWPSQSPDLNPIEMLWHDLKKVVHARKPSNVAELQQFCKDEWAKIPPQCCNRLIASYGKRLIAVVAAKGSESQTSQFSSYEVSIPKRISRHRRERDGSVSNKVSYVIPAQGKEHVIILERNEFLLPDDFTVYSYAKDGSLITERPNMKLVVSVVNRTVLCRSQDHCHYHGYVEDVEGSSAALSLCSGLRGVIHMQDTSLGIEPLEGSSDNEHLVYPLEDVKMEPFTCGTPHSHHYDDQAPPGHAHNVTPDHLIRKKRAVLHQTHYVELLLVVDNERFNYTNRNQTAVREEMVQLANYIDSMYIALNIRVVLVGLEIWSVVNFISTDGGAGEVLGRFTQWREKELVPRRRHDSAQLILKKGFGSTAGMAFVGTACSRSHGGGINAFTNKNVASFASIVAHELGHNLGMNHDDDGRDCKCDVANCIMNSGATGSRNFSSCSADDFEKLILNAGGACLLNVPRPDEAYSAPYCGNKLVDVGEDCDCGSVEECEKDPCCEPKTCKLRAGAECAYGVCCKHCRFLPGGTVCRSSTDECDLPEYCNGSSALCQPDVFKQNGHPCLEAVAYCYNGMCQHYDTQCQALFGPKAKAAPEACFKDVNSKGDRFGNCGYQGHSMKRCESRNAMCGKLQCEKVQKTVVFGIKPSIIETPIGDTTCWGVDFRLGTDVPDPGMVNEGTKCGENKVCLNYECRSADELKYDCDVQNKCHGHGVCNSNKNCHCEYNWAPPFCDSPGYGGSIDSGPTWNDKDRSTRDGLLVFFLLVLPLLVLGFFFVFIRRNELRRRFCRKKRSQSYEWFTRVRPRHQRRLTPPDLHVLRSHDPLLLPVSSCLRDLPLLPLYNTHLTHPGQVCVCERERENESQTACMRTGVNPPAPLNMTPPPRLLTCQSNSC</sequence>
<dbReference type="CDD" id="cd04269">
    <property type="entry name" value="ZnMc_adamalysin_II_like"/>
    <property type="match status" value="1"/>
</dbReference>
<dbReference type="PROSITE" id="PS50026">
    <property type="entry name" value="EGF_3"/>
    <property type="match status" value="1"/>
</dbReference>
<keyword evidence="15" id="KW-1185">Reference proteome</keyword>
<dbReference type="Pfam" id="PF01498">
    <property type="entry name" value="HTH_Tnp_Tc3_2"/>
    <property type="match status" value="1"/>
</dbReference>
<proteinExistence type="predicted"/>
<feature type="active site" evidence="8">
    <location>
        <position position="682"/>
    </location>
</feature>
<dbReference type="InterPro" id="IPR034027">
    <property type="entry name" value="Reprolysin_adamalysin"/>
</dbReference>
<keyword evidence="8" id="KW-0862">Zinc</keyword>
<dbReference type="InterPro" id="IPR001590">
    <property type="entry name" value="Peptidase_M12B"/>
</dbReference>
<dbReference type="GO" id="GO:0005886">
    <property type="term" value="C:plasma membrane"/>
    <property type="evidence" value="ECO:0007669"/>
    <property type="project" value="TreeGrafter"/>
</dbReference>
<comment type="caution">
    <text evidence="14">The sequence shown here is derived from an EMBL/GenBank/DDBJ whole genome shotgun (WGS) entry which is preliminary data.</text>
</comment>
<feature type="domain" description="Peptidase M12B" evidence="13">
    <location>
        <begin position="546"/>
        <end position="741"/>
    </location>
</feature>
<dbReference type="SMART" id="SM00608">
    <property type="entry name" value="ACR"/>
    <property type="match status" value="1"/>
</dbReference>
<dbReference type="SMART" id="SM00050">
    <property type="entry name" value="DISIN"/>
    <property type="match status" value="1"/>
</dbReference>
<dbReference type="Gene3D" id="4.10.70.10">
    <property type="entry name" value="Disintegrin domain"/>
    <property type="match status" value="1"/>
</dbReference>
<evidence type="ECO:0000259" key="12">
    <source>
        <dbReference type="PROSITE" id="PS50214"/>
    </source>
</evidence>
<accession>A0AAE0R2T6</accession>
<feature type="binding site" evidence="8">
    <location>
        <position position="691"/>
    </location>
    <ligand>
        <name>Zn(2+)</name>
        <dbReference type="ChEBI" id="CHEBI:29105"/>
        <note>catalytic</note>
    </ligand>
</feature>
<dbReference type="InterPro" id="IPR002492">
    <property type="entry name" value="Transposase_Tc1-like"/>
</dbReference>
<dbReference type="GO" id="GO:0015074">
    <property type="term" value="P:DNA integration"/>
    <property type="evidence" value="ECO:0007669"/>
    <property type="project" value="InterPro"/>
</dbReference>
<dbReference type="Gene3D" id="1.10.10.10">
    <property type="entry name" value="Winged helix-like DNA-binding domain superfamily/Winged helix DNA-binding domain"/>
    <property type="match status" value="1"/>
</dbReference>
<dbReference type="NCBIfam" id="NF033545">
    <property type="entry name" value="transpos_IS630"/>
    <property type="match status" value="1"/>
</dbReference>
<evidence type="ECO:0000313" key="15">
    <source>
        <dbReference type="Proteomes" id="UP001274896"/>
    </source>
</evidence>
<dbReference type="InterPro" id="IPR038717">
    <property type="entry name" value="Tc1-like_DDE_dom"/>
</dbReference>
<keyword evidence="4 9" id="KW-0472">Membrane</keyword>
<dbReference type="SUPFAM" id="SSF46689">
    <property type="entry name" value="Homeodomain-like"/>
    <property type="match status" value="1"/>
</dbReference>
<evidence type="ECO:0000313" key="14">
    <source>
        <dbReference type="EMBL" id="KAK3540266.1"/>
    </source>
</evidence>
<dbReference type="InterPro" id="IPR000742">
    <property type="entry name" value="EGF"/>
</dbReference>
<dbReference type="EMBL" id="JAUCMX010000007">
    <property type="protein sequence ID" value="KAK3540266.1"/>
    <property type="molecule type" value="Genomic_DNA"/>
</dbReference>
<dbReference type="GO" id="GO:0003677">
    <property type="term" value="F:DNA binding"/>
    <property type="evidence" value="ECO:0007669"/>
    <property type="project" value="InterPro"/>
</dbReference>
<dbReference type="PRINTS" id="PR00289">
    <property type="entry name" value="DISINTEGRIN"/>
</dbReference>
<organism evidence="14 15">
    <name type="scientific">Hemibagrus guttatus</name>
    <dbReference type="NCBI Taxonomy" id="175788"/>
    <lineage>
        <taxon>Eukaryota</taxon>
        <taxon>Metazoa</taxon>
        <taxon>Chordata</taxon>
        <taxon>Craniata</taxon>
        <taxon>Vertebrata</taxon>
        <taxon>Euteleostomi</taxon>
        <taxon>Actinopterygii</taxon>
        <taxon>Neopterygii</taxon>
        <taxon>Teleostei</taxon>
        <taxon>Ostariophysi</taxon>
        <taxon>Siluriformes</taxon>
        <taxon>Bagridae</taxon>
        <taxon>Hemibagrus</taxon>
    </lineage>
</organism>
<dbReference type="PROSITE" id="PS50214">
    <property type="entry name" value="DISINTEGRIN_2"/>
    <property type="match status" value="1"/>
</dbReference>
<dbReference type="InterPro" id="IPR047655">
    <property type="entry name" value="Transpos_IS630-like"/>
</dbReference>
<feature type="domain" description="EGF-like" evidence="11">
    <location>
        <begin position="975"/>
        <end position="1009"/>
    </location>
</feature>
<dbReference type="PROSITE" id="PS50215">
    <property type="entry name" value="ADAM_MEPRO"/>
    <property type="match status" value="1"/>
</dbReference>
<keyword evidence="3 9" id="KW-1133">Transmembrane helix</keyword>
<feature type="binding site" evidence="8">
    <location>
        <position position="685"/>
    </location>
    <ligand>
        <name>Zn(2+)</name>
        <dbReference type="ChEBI" id="CHEBI:29105"/>
        <note>catalytic</note>
    </ligand>
</feature>
<evidence type="ECO:0000256" key="9">
    <source>
        <dbReference type="SAM" id="Phobius"/>
    </source>
</evidence>
<dbReference type="SUPFAM" id="SSF55486">
    <property type="entry name" value="Metalloproteases ('zincins'), catalytic domain"/>
    <property type="match status" value="1"/>
</dbReference>
<evidence type="ECO:0000259" key="13">
    <source>
        <dbReference type="PROSITE" id="PS50215"/>
    </source>
</evidence>
<feature type="transmembrane region" description="Helical" evidence="9">
    <location>
        <begin position="1034"/>
        <end position="1054"/>
    </location>
</feature>
<dbReference type="GO" id="GO:0004222">
    <property type="term" value="F:metalloendopeptidase activity"/>
    <property type="evidence" value="ECO:0007669"/>
    <property type="project" value="InterPro"/>
</dbReference>
<gene>
    <name evidence="14" type="ORF">QTP70_029345</name>
</gene>
<evidence type="ECO:0000256" key="10">
    <source>
        <dbReference type="SAM" id="SignalP"/>
    </source>
</evidence>
<comment type="caution">
    <text evidence="7">Lacks conserved residue(s) required for the propagation of feature annotation.</text>
</comment>
<dbReference type="InterPro" id="IPR002870">
    <property type="entry name" value="Peptidase_M12B_N"/>
</dbReference>
<name>A0AAE0R2T6_9TELE</name>